<dbReference type="EMBL" id="FTMD01000012">
    <property type="protein sequence ID" value="SIR27452.1"/>
    <property type="molecule type" value="Genomic_DNA"/>
</dbReference>
<dbReference type="Pfam" id="PF08238">
    <property type="entry name" value="Sel1"/>
    <property type="match status" value="3"/>
</dbReference>
<dbReference type="RefSeq" id="WP_244551737.1">
    <property type="nucleotide sequence ID" value="NZ_FTMD01000012.1"/>
</dbReference>
<dbReference type="InterPro" id="IPR050767">
    <property type="entry name" value="Sel1_AlgK"/>
</dbReference>
<dbReference type="PANTHER" id="PTHR11102">
    <property type="entry name" value="SEL-1-LIKE PROTEIN"/>
    <property type="match status" value="1"/>
</dbReference>
<accession>A0A1N6ZKQ8</accession>
<evidence type="ECO:0000313" key="2">
    <source>
        <dbReference type="EMBL" id="SIR27452.1"/>
    </source>
</evidence>
<evidence type="ECO:0000256" key="1">
    <source>
        <dbReference type="SAM" id="SignalP"/>
    </source>
</evidence>
<keyword evidence="3" id="KW-1185">Reference proteome</keyword>
<gene>
    <name evidence="2" type="ORF">SAMN05421829_11251</name>
</gene>
<dbReference type="STRING" id="34027.SAMN05421829_11251"/>
<proteinExistence type="predicted"/>
<dbReference type="AlphaFoldDB" id="A0A1N6ZKQ8"/>
<reference evidence="3" key="1">
    <citation type="submission" date="2017-01" db="EMBL/GenBank/DDBJ databases">
        <authorList>
            <person name="Varghese N."/>
            <person name="Submissions S."/>
        </authorList>
    </citation>
    <scope>NUCLEOTIDE SEQUENCE [LARGE SCALE GENOMIC DNA]</scope>
    <source>
        <strain evidence="3">ATCC 51758</strain>
    </source>
</reference>
<dbReference type="Gene3D" id="1.25.40.10">
    <property type="entry name" value="Tetratricopeptide repeat domain"/>
    <property type="match status" value="1"/>
</dbReference>
<dbReference type="Proteomes" id="UP000186819">
    <property type="component" value="Unassembled WGS sequence"/>
</dbReference>
<dbReference type="SMART" id="SM00671">
    <property type="entry name" value="SEL1"/>
    <property type="match status" value="3"/>
</dbReference>
<protein>
    <recommendedName>
        <fullName evidence="4">Sel1 repeat-containing protein</fullName>
    </recommendedName>
</protein>
<dbReference type="SUPFAM" id="SSF81901">
    <property type="entry name" value="HCP-like"/>
    <property type="match status" value="1"/>
</dbReference>
<organism evidence="2 3">
    <name type="scientific">Aromatoleum tolulyticum</name>
    <dbReference type="NCBI Taxonomy" id="34027"/>
    <lineage>
        <taxon>Bacteria</taxon>
        <taxon>Pseudomonadati</taxon>
        <taxon>Pseudomonadota</taxon>
        <taxon>Betaproteobacteria</taxon>
        <taxon>Rhodocyclales</taxon>
        <taxon>Rhodocyclaceae</taxon>
        <taxon>Aromatoleum</taxon>
    </lineage>
</organism>
<dbReference type="PANTHER" id="PTHR11102:SF160">
    <property type="entry name" value="ERAD-ASSOCIATED E3 UBIQUITIN-PROTEIN LIGASE COMPONENT HRD3"/>
    <property type="match status" value="1"/>
</dbReference>
<sequence>MLRRLSFCMLLLAGAVNAAPIDDALRQYDGGQYEVAAKQLAPLAEGGNAVAQERLAVMYFYGRGVPEDEDKALQWARRSADQGNLDAMYFIGNMYVFGDRLPKSVQDPDQEAARWYFEAARKGHADAEYGLGLLFLAGKGVVQDQEEAMRWIRSAADHGHAGARSFLGGPKGAGH</sequence>
<feature type="chain" id="PRO_5012297666" description="Sel1 repeat-containing protein" evidence="1">
    <location>
        <begin position="19"/>
        <end position="175"/>
    </location>
</feature>
<dbReference type="InterPro" id="IPR011990">
    <property type="entry name" value="TPR-like_helical_dom_sf"/>
</dbReference>
<evidence type="ECO:0008006" key="4">
    <source>
        <dbReference type="Google" id="ProtNLM"/>
    </source>
</evidence>
<feature type="signal peptide" evidence="1">
    <location>
        <begin position="1"/>
        <end position="18"/>
    </location>
</feature>
<dbReference type="InterPro" id="IPR006597">
    <property type="entry name" value="Sel1-like"/>
</dbReference>
<name>A0A1N6ZKQ8_9RHOO</name>
<keyword evidence="1" id="KW-0732">Signal</keyword>
<evidence type="ECO:0000313" key="3">
    <source>
        <dbReference type="Proteomes" id="UP000186819"/>
    </source>
</evidence>